<organism evidence="5 6">
    <name type="scientific">Malaciobacter molluscorum LMG 25693</name>
    <dbReference type="NCBI Taxonomy" id="870501"/>
    <lineage>
        <taxon>Bacteria</taxon>
        <taxon>Pseudomonadati</taxon>
        <taxon>Campylobacterota</taxon>
        <taxon>Epsilonproteobacteria</taxon>
        <taxon>Campylobacterales</taxon>
        <taxon>Arcobacteraceae</taxon>
        <taxon>Malaciobacter</taxon>
    </lineage>
</organism>
<dbReference type="Pfam" id="PF12762">
    <property type="entry name" value="DDE_Tnp_IS1595"/>
    <property type="match status" value="1"/>
</dbReference>
<name>A0A2G1DEH5_9BACT</name>
<sequence length="338" mass="39351">MAQHFLLSAKARELSMVKIMMMSDMEAFEMFKNVRWSSTNGEPVCPCCGSLEKHYFLKTRFQYRCKECFHTFSVTSGTIFASHKKPLQIYLLAIVLFTNAVKSISALQLSRDLDVQYKTAWVLSHKIRESLMDYNSDEKFEGTCEMDGVYVNHYVRPKNQLDKRVDRRKVHKPNKRVIISLRQRADEKSEFVGAVKTKTFVLKSENSKEVREIAYKHIKSGSSIHTDESNAYDDLTAHYDMNRVNHQIEYSGIYGENNNQSESYNARFRRMQYGQCHKIGNLYLSNYANEIAYREDTRRMNNKAIFDDILSKCLSSLVSNEFCGYWQGNKRVAERLGA</sequence>
<dbReference type="KEGG" id="amol:AMOL_0899"/>
<proteinExistence type="predicted"/>
<dbReference type="EMBL" id="NXFY01000034">
    <property type="protein sequence ID" value="PHO16854.1"/>
    <property type="molecule type" value="Genomic_DNA"/>
</dbReference>
<dbReference type="EMBL" id="CP032098">
    <property type="protein sequence ID" value="AXX91892.1"/>
    <property type="molecule type" value="Genomic_DNA"/>
</dbReference>
<keyword evidence="6" id="KW-1185">Reference proteome</keyword>
<dbReference type="EMBL" id="CP032098">
    <property type="protein sequence ID" value="AXX93244.1"/>
    <property type="molecule type" value="Genomic_DNA"/>
</dbReference>
<dbReference type="Proteomes" id="UP000262712">
    <property type="component" value="Chromosome"/>
</dbReference>
<dbReference type="EMBL" id="CP032098">
    <property type="protein sequence ID" value="AXX91144.1"/>
    <property type="molecule type" value="Genomic_DNA"/>
</dbReference>
<dbReference type="Proteomes" id="UP000221222">
    <property type="component" value="Unassembled WGS sequence"/>
</dbReference>
<dbReference type="NCBIfam" id="NF033547">
    <property type="entry name" value="transpos_IS1595"/>
    <property type="match status" value="1"/>
</dbReference>
<evidence type="ECO:0000313" key="6">
    <source>
        <dbReference type="Proteomes" id="UP000221222"/>
    </source>
</evidence>
<evidence type="ECO:0000259" key="1">
    <source>
        <dbReference type="SMART" id="SM01126"/>
    </source>
</evidence>
<dbReference type="AlphaFoldDB" id="A0A2G1DEH5"/>
<evidence type="ECO:0000313" key="4">
    <source>
        <dbReference type="EMBL" id="AXX93244.1"/>
    </source>
</evidence>
<gene>
    <name evidence="2" type="ORF">AMOL_0105</name>
    <name evidence="3" type="ORF">AMOL_0899</name>
    <name evidence="4" type="ORF">AMOL_2292</name>
    <name evidence="5" type="ORF">CPU12_13470</name>
</gene>
<reference evidence="2 7" key="2">
    <citation type="submission" date="2018-08" db="EMBL/GenBank/DDBJ databases">
        <title>Complete genome of the Arcobacter molluscorum type strain LMG 25693.</title>
        <authorList>
            <person name="Miller W.G."/>
            <person name="Yee E."/>
            <person name="Bono J.L."/>
        </authorList>
    </citation>
    <scope>NUCLEOTIDE SEQUENCE [LARGE SCALE GENOMIC DNA]</scope>
    <source>
        <strain evidence="2 7">CECT 7696</strain>
    </source>
</reference>
<reference evidence="5 6" key="1">
    <citation type="submission" date="2017-09" db="EMBL/GenBank/DDBJ databases">
        <title>Arcobacter canalis sp. nov., a new species isolated from a water canal contaminated with urban sewage.</title>
        <authorList>
            <person name="Perez-Cataluna A."/>
            <person name="Salas-Masso N."/>
            <person name="Figueras M.J."/>
        </authorList>
    </citation>
    <scope>NUCLEOTIDE SEQUENCE [LARGE SCALE GENOMIC DNA]</scope>
    <source>
        <strain evidence="5 6">F98-3</strain>
    </source>
</reference>
<evidence type="ECO:0000313" key="2">
    <source>
        <dbReference type="EMBL" id="AXX91144.1"/>
    </source>
</evidence>
<feature type="domain" description="ISXO2-like transposase" evidence="1">
    <location>
        <begin position="139"/>
        <end position="296"/>
    </location>
</feature>
<dbReference type="SMART" id="SM01126">
    <property type="entry name" value="DDE_Tnp_IS1595"/>
    <property type="match status" value="1"/>
</dbReference>
<evidence type="ECO:0000313" key="5">
    <source>
        <dbReference type="EMBL" id="PHO16854.1"/>
    </source>
</evidence>
<dbReference type="InterPro" id="IPR024445">
    <property type="entry name" value="Tnp_ISXO2-like"/>
</dbReference>
<accession>A0A2G1DEH5</accession>
<dbReference type="KEGG" id="amol:AMOL_2292"/>
<evidence type="ECO:0000313" key="7">
    <source>
        <dbReference type="Proteomes" id="UP000262712"/>
    </source>
</evidence>
<protein>
    <submittedName>
        <fullName evidence="5">DDE transposase</fullName>
    </submittedName>
    <submittedName>
        <fullName evidence="2">Transposase, IS1595 family (Zinc ribbon, InsA domains)</fullName>
    </submittedName>
</protein>
<dbReference type="RefSeq" id="WP_099343634.1">
    <property type="nucleotide sequence ID" value="NZ_CP032098.1"/>
</dbReference>
<dbReference type="InterPro" id="IPR024442">
    <property type="entry name" value="Transposase_Zn_ribbon"/>
</dbReference>
<dbReference type="KEGG" id="amol:AMOL_0105"/>
<dbReference type="Pfam" id="PF12760">
    <property type="entry name" value="Zn_ribbon_IS1595"/>
    <property type="match status" value="1"/>
</dbReference>
<evidence type="ECO:0000313" key="3">
    <source>
        <dbReference type="EMBL" id="AXX91892.1"/>
    </source>
</evidence>